<evidence type="ECO:0000256" key="1">
    <source>
        <dbReference type="SAM" id="MobiDB-lite"/>
    </source>
</evidence>
<feature type="region of interest" description="Disordered" evidence="1">
    <location>
        <begin position="199"/>
        <end position="228"/>
    </location>
</feature>
<dbReference type="OrthoDB" id="7365718at2"/>
<name>A0A1M7NHH5_9FIRM</name>
<feature type="compositionally biased region" description="Polar residues" evidence="1">
    <location>
        <begin position="214"/>
        <end position="228"/>
    </location>
</feature>
<dbReference type="Proteomes" id="UP000184038">
    <property type="component" value="Unassembled WGS sequence"/>
</dbReference>
<reference evidence="2 3" key="1">
    <citation type="submission" date="2016-11" db="EMBL/GenBank/DDBJ databases">
        <authorList>
            <person name="Jaros S."/>
            <person name="Januszkiewicz K."/>
            <person name="Wedrychowicz H."/>
        </authorList>
    </citation>
    <scope>NUCLEOTIDE SEQUENCE [LARGE SCALE GENOMIC DNA]</scope>
    <source>
        <strain evidence="2 3">DSM 15930</strain>
    </source>
</reference>
<feature type="compositionally biased region" description="Basic and acidic residues" evidence="1">
    <location>
        <begin position="119"/>
        <end position="132"/>
    </location>
</feature>
<dbReference type="EMBL" id="FRCP01000029">
    <property type="protein sequence ID" value="SHN03229.1"/>
    <property type="molecule type" value="Genomic_DNA"/>
</dbReference>
<feature type="compositionally biased region" description="Low complexity" evidence="1">
    <location>
        <begin position="133"/>
        <end position="144"/>
    </location>
</feature>
<organism evidence="2 3">
    <name type="scientific">Anaerosporobacter mobilis DSM 15930</name>
    <dbReference type="NCBI Taxonomy" id="1120996"/>
    <lineage>
        <taxon>Bacteria</taxon>
        <taxon>Bacillati</taxon>
        <taxon>Bacillota</taxon>
        <taxon>Clostridia</taxon>
        <taxon>Lachnospirales</taxon>
        <taxon>Lachnospiraceae</taxon>
        <taxon>Anaerosporobacter</taxon>
    </lineage>
</organism>
<gene>
    <name evidence="2" type="ORF">SAMN02746066_04497</name>
</gene>
<keyword evidence="3" id="KW-1185">Reference proteome</keyword>
<dbReference type="AlphaFoldDB" id="A0A1M7NHH5"/>
<protein>
    <submittedName>
        <fullName evidence="2">Uncharacterized protein</fullName>
    </submittedName>
</protein>
<dbReference type="STRING" id="1120996.SAMN02746066_04497"/>
<dbReference type="RefSeq" id="WP_073291671.1">
    <property type="nucleotide sequence ID" value="NZ_FRCP01000029.1"/>
</dbReference>
<proteinExistence type="predicted"/>
<evidence type="ECO:0000313" key="3">
    <source>
        <dbReference type="Proteomes" id="UP000184038"/>
    </source>
</evidence>
<feature type="compositionally biased region" description="Basic and acidic residues" evidence="1">
    <location>
        <begin position="199"/>
        <end position="213"/>
    </location>
</feature>
<feature type="region of interest" description="Disordered" evidence="1">
    <location>
        <begin position="112"/>
        <end position="149"/>
    </location>
</feature>
<accession>A0A1M7NHH5</accession>
<evidence type="ECO:0000313" key="2">
    <source>
        <dbReference type="EMBL" id="SHN03229.1"/>
    </source>
</evidence>
<sequence length="242" mass="28563">MEKGWISLSRKIQDSFVWKDKPFSKGQAWIDLLLSVNHEDNKFLLGNELIMCERGSMVTSVRKLTERWGWSNTKTVNFLNLLESDEMIVQKKDTKKTVISIVKYDDYQNSENTKKTVKRHESDTRATRERTNNNDNNDNNVNNNISSRFTPPTLEEVRAYCLERGNKVDCEKWFDFYESKGWYVGKNKMKNWKAAVRTWEKEDKDKPVKEAKSTNKFNQFPQREYSQTDYSSLEQALLNKGK</sequence>